<keyword evidence="10" id="KW-0325">Glycoprotein</keyword>
<dbReference type="Proteomes" id="UP001732720">
    <property type="component" value="Chromosome 13"/>
</dbReference>
<comment type="subcellular location">
    <subcellularLocation>
        <location evidence="1">Membrane</location>
        <topology evidence="1">Single-pass type II membrane protein</topology>
    </subcellularLocation>
</comment>
<feature type="domain" description="THD" evidence="15">
    <location>
        <begin position="94"/>
        <end position="225"/>
    </location>
</feature>
<protein>
    <recommendedName>
        <fullName evidence="12">Tumor necrosis factor ligand superfamily member 8</fullName>
    </recommendedName>
    <alternativeName>
        <fullName evidence="13">CD30 ligand</fullName>
    </alternativeName>
</protein>
<comment type="similarity">
    <text evidence="2">Belongs to the tumor necrosis factor family.</text>
</comment>
<dbReference type="GO" id="GO:0006955">
    <property type="term" value="P:immune response"/>
    <property type="evidence" value="ECO:0007669"/>
    <property type="project" value="InterPro"/>
</dbReference>
<dbReference type="GO" id="GO:0005615">
    <property type="term" value="C:extracellular space"/>
    <property type="evidence" value="ECO:0007669"/>
    <property type="project" value="UniProtKB-KW"/>
</dbReference>
<accession>A0A250YD04</accession>
<sequence>MEPGLQPARSRGALSPEPAMQVPPGPMASHWGATNRSYFYLTTAALALCLVVTVATIMVLAVQRTDSILSPPDNIPLKGGNCSEDLLCILKRAPFKKSWAYLQVSKYLNSTMLSWNEDGIIHGVRYKNGNLVIQFPGWYFIICQLQFVVQCSNHSVDLKLVLLVNTEVKKQALVTVCKSGVQTKTIYQNLSQFFLDYLPVNTTISVMVDKFQYVDTDTFPLDNVLAIFLYSSSH</sequence>
<keyword evidence="4" id="KW-0202">Cytokine</keyword>
<dbReference type="KEGG" id="ccan:109700109"/>
<dbReference type="OrthoDB" id="9908372at2759"/>
<evidence type="ECO:0000256" key="13">
    <source>
        <dbReference type="ARBA" id="ARBA00083331"/>
    </source>
</evidence>
<evidence type="ECO:0000256" key="4">
    <source>
        <dbReference type="ARBA" id="ARBA00022514"/>
    </source>
</evidence>
<keyword evidence="18" id="KW-1185">Reference proteome</keyword>
<feature type="transmembrane region" description="Helical" evidence="14">
    <location>
        <begin position="38"/>
        <end position="62"/>
    </location>
</feature>
<evidence type="ECO:0000256" key="2">
    <source>
        <dbReference type="ARBA" id="ARBA00008670"/>
    </source>
</evidence>
<reference evidence="16" key="1">
    <citation type="journal article" date="2017" name="G3 (Bethesda)">
        <title>De Novo Genome and Transcriptome Assembly of the Canadian Beaver (Castor canadensis).</title>
        <authorList>
            <person name="Lok S."/>
            <person name="Paton T.A."/>
            <person name="Wang Z."/>
            <person name="Kaur G."/>
            <person name="Walker S."/>
            <person name="Yuen R.K."/>
            <person name="Sung W.W."/>
            <person name="Whitney J."/>
            <person name="Buchanan J.A."/>
            <person name="Trost B."/>
            <person name="Singh N."/>
            <person name="Apresto B."/>
            <person name="Chen N."/>
            <person name="Coole M."/>
            <person name="Dawson T.J."/>
            <person name="Ho K.Y."/>
            <person name="Hu Z."/>
            <person name="Pullenayegum S."/>
            <person name="Samler K."/>
            <person name="Shipstone A."/>
            <person name="Tsoi F."/>
            <person name="Wang T."/>
            <person name="Pereira S.L."/>
            <person name="Rostami P."/>
            <person name="Ryan C.A."/>
            <person name="Tong A.H."/>
            <person name="Ng K."/>
            <person name="Sundaravadanam Y."/>
            <person name="Simpson J.T."/>
            <person name="Lim B.K."/>
            <person name="Engstrom M.D."/>
            <person name="Dutton C.J."/>
            <person name="Kerr K.C."/>
            <person name="Franke M."/>
            <person name="Rapley W."/>
            <person name="Wintle R.F."/>
            <person name="Scherer S.W."/>
        </authorList>
    </citation>
    <scope>NUCLEOTIDE SEQUENCE</scope>
    <source>
        <strain evidence="16">Ward</strain>
        <tissue evidence="16">Leukocyte</tissue>
    </source>
</reference>
<keyword evidence="6" id="KW-0735">Signal-anchor</keyword>
<dbReference type="GO" id="GO:0043374">
    <property type="term" value="P:CD8-positive, alpha-beta T cell differentiation"/>
    <property type="evidence" value="ECO:0007669"/>
    <property type="project" value="TreeGrafter"/>
</dbReference>
<dbReference type="CTD" id="944"/>
<keyword evidence="8 14" id="KW-0472">Membrane</keyword>
<dbReference type="PANTHER" id="PTHR32163">
    <property type="entry name" value="TUMOR NECROSIS FACTOR LIGAND SUPERFAMILY MEMBER 8"/>
    <property type="match status" value="1"/>
</dbReference>
<dbReference type="FunFam" id="2.60.120.40:FF:000023">
    <property type="entry name" value="tumor necrosis factor ligand superfamily member 8"/>
    <property type="match status" value="1"/>
</dbReference>
<dbReference type="InterPro" id="IPR006052">
    <property type="entry name" value="TNF_dom"/>
</dbReference>
<dbReference type="InterPro" id="IPR008983">
    <property type="entry name" value="Tumour_necrosis_fac-like_dom"/>
</dbReference>
<comment type="function">
    <text evidence="11">Cytokine that binds to TNFRSF8/CD30. Induces proliferation of T-cells.</text>
</comment>
<evidence type="ECO:0000256" key="10">
    <source>
        <dbReference type="ARBA" id="ARBA00023180"/>
    </source>
</evidence>
<evidence type="ECO:0000256" key="8">
    <source>
        <dbReference type="ARBA" id="ARBA00023136"/>
    </source>
</evidence>
<dbReference type="GO" id="GO:0016020">
    <property type="term" value="C:membrane"/>
    <property type="evidence" value="ECO:0007669"/>
    <property type="project" value="UniProtKB-SubCell"/>
</dbReference>
<comment type="subunit">
    <text evidence="3">Homotrimer.</text>
</comment>
<evidence type="ECO:0000313" key="19">
    <source>
        <dbReference type="RefSeq" id="XP_020040742.1"/>
    </source>
</evidence>
<dbReference type="GO" id="GO:0005125">
    <property type="term" value="F:cytokine activity"/>
    <property type="evidence" value="ECO:0007669"/>
    <property type="project" value="UniProtKB-KW"/>
</dbReference>
<evidence type="ECO:0000256" key="1">
    <source>
        <dbReference type="ARBA" id="ARBA00004606"/>
    </source>
</evidence>
<dbReference type="InterPro" id="IPR053104">
    <property type="entry name" value="TNF_ligand_SF_member_8"/>
</dbReference>
<evidence type="ECO:0000256" key="6">
    <source>
        <dbReference type="ARBA" id="ARBA00022968"/>
    </source>
</evidence>
<dbReference type="Gene3D" id="2.60.120.40">
    <property type="match status" value="1"/>
</dbReference>
<evidence type="ECO:0000259" key="15">
    <source>
        <dbReference type="PROSITE" id="PS50049"/>
    </source>
</evidence>
<evidence type="ECO:0000256" key="11">
    <source>
        <dbReference type="ARBA" id="ARBA00053068"/>
    </source>
</evidence>
<evidence type="ECO:0000256" key="14">
    <source>
        <dbReference type="SAM" id="Phobius"/>
    </source>
</evidence>
<keyword evidence="5 14" id="KW-0812">Transmembrane</keyword>
<dbReference type="SUPFAM" id="SSF49842">
    <property type="entry name" value="TNF-like"/>
    <property type="match status" value="1"/>
</dbReference>
<reference evidence="19" key="3">
    <citation type="submission" date="2025-04" db="UniProtKB">
        <authorList>
            <consortium name="RefSeq"/>
        </authorList>
    </citation>
    <scope>IDENTIFICATION</scope>
    <source>
        <tissue evidence="19">Leukocyte</tissue>
    </source>
</reference>
<evidence type="ECO:0000256" key="3">
    <source>
        <dbReference type="ARBA" id="ARBA00011233"/>
    </source>
</evidence>
<evidence type="ECO:0000256" key="12">
    <source>
        <dbReference type="ARBA" id="ARBA00073133"/>
    </source>
</evidence>
<evidence type="ECO:0000313" key="16">
    <source>
        <dbReference type="EMBL" id="JAV41497.1"/>
    </source>
</evidence>
<evidence type="ECO:0000256" key="9">
    <source>
        <dbReference type="ARBA" id="ARBA00023157"/>
    </source>
</evidence>
<dbReference type="Ensembl" id="ENSCCNT00000012387.1">
    <property type="protein sequence ID" value="ENSCCNP00000009415.1"/>
    <property type="gene ID" value="ENSCCNG00000009922.1"/>
</dbReference>
<evidence type="ECO:0000313" key="17">
    <source>
        <dbReference type="Ensembl" id="ENSCCNP00000009415.1"/>
    </source>
</evidence>
<reference evidence="17" key="2">
    <citation type="submission" date="2023-09" db="UniProtKB">
        <authorList>
            <consortium name="Ensembl"/>
        </authorList>
    </citation>
    <scope>IDENTIFICATION</scope>
</reference>
<dbReference type="GeneID" id="109700109"/>
<gene>
    <name evidence="16" type="primary">TNFSF8</name>
    <name evidence="17 19" type="synonym">Tnfsf8</name>
</gene>
<dbReference type="SMART" id="SM00207">
    <property type="entry name" value="TNF"/>
    <property type="match status" value="1"/>
</dbReference>
<dbReference type="AlphaFoldDB" id="A0A250YD04"/>
<dbReference type="GO" id="GO:0005164">
    <property type="term" value="F:tumor necrosis factor receptor binding"/>
    <property type="evidence" value="ECO:0007669"/>
    <property type="project" value="InterPro"/>
</dbReference>
<dbReference type="RefSeq" id="XP_020040742.1">
    <property type="nucleotide sequence ID" value="XM_020185153.1"/>
</dbReference>
<dbReference type="PROSITE" id="PS50049">
    <property type="entry name" value="THD_2"/>
    <property type="match status" value="1"/>
</dbReference>
<evidence type="ECO:0000256" key="7">
    <source>
        <dbReference type="ARBA" id="ARBA00022989"/>
    </source>
</evidence>
<evidence type="ECO:0000256" key="5">
    <source>
        <dbReference type="ARBA" id="ARBA00022692"/>
    </source>
</evidence>
<dbReference type="Pfam" id="PF00229">
    <property type="entry name" value="TNF"/>
    <property type="match status" value="1"/>
</dbReference>
<name>A0A250YD04_CASCN</name>
<proteinExistence type="inferred from homology"/>
<keyword evidence="7 14" id="KW-1133">Transmembrane helix</keyword>
<organism evidence="16">
    <name type="scientific">Castor canadensis</name>
    <name type="common">American beaver</name>
    <dbReference type="NCBI Taxonomy" id="51338"/>
    <lineage>
        <taxon>Eukaryota</taxon>
        <taxon>Metazoa</taxon>
        <taxon>Chordata</taxon>
        <taxon>Craniata</taxon>
        <taxon>Vertebrata</taxon>
        <taxon>Euteleostomi</taxon>
        <taxon>Mammalia</taxon>
        <taxon>Eutheria</taxon>
        <taxon>Euarchontoglires</taxon>
        <taxon>Glires</taxon>
        <taxon>Rodentia</taxon>
        <taxon>Castorimorpha</taxon>
        <taxon>Castoridae</taxon>
        <taxon>Castor</taxon>
    </lineage>
</organism>
<dbReference type="PANTHER" id="PTHR32163:SF1">
    <property type="entry name" value="TUMOR NECROSIS FACTOR LIGAND SUPERFAMILY MEMBER 8"/>
    <property type="match status" value="1"/>
</dbReference>
<keyword evidence="9" id="KW-1015">Disulfide bond</keyword>
<evidence type="ECO:0000313" key="18">
    <source>
        <dbReference type="Proteomes" id="UP001732720"/>
    </source>
</evidence>
<dbReference type="EMBL" id="GFFW01003291">
    <property type="protein sequence ID" value="JAV41497.1"/>
    <property type="molecule type" value="Transcribed_RNA"/>
</dbReference>